<reference evidence="3 4" key="1">
    <citation type="journal article" date="2019" name="Sci. Rep.">
        <title>Orb-weaving spider Araneus ventricosus genome elucidates the spidroin gene catalogue.</title>
        <authorList>
            <person name="Kono N."/>
            <person name="Nakamura H."/>
            <person name="Ohtoshi R."/>
            <person name="Moran D.A.P."/>
            <person name="Shinohara A."/>
            <person name="Yoshida Y."/>
            <person name="Fujiwara M."/>
            <person name="Mori M."/>
            <person name="Tomita M."/>
            <person name="Arakawa K."/>
        </authorList>
    </citation>
    <scope>NUCLEOTIDE SEQUENCE [LARGE SCALE GENOMIC DNA]</scope>
</reference>
<accession>A0A4Y2V3J7</accession>
<proteinExistence type="predicted"/>
<name>A0A4Y2V3J7_ARAVE</name>
<evidence type="ECO:0000256" key="1">
    <source>
        <dbReference type="SAM" id="Coils"/>
    </source>
</evidence>
<evidence type="ECO:0000256" key="2">
    <source>
        <dbReference type="SAM" id="MobiDB-lite"/>
    </source>
</evidence>
<dbReference type="Proteomes" id="UP000499080">
    <property type="component" value="Unassembled WGS sequence"/>
</dbReference>
<dbReference type="EMBL" id="BGPR01042636">
    <property type="protein sequence ID" value="GBO19111.1"/>
    <property type="molecule type" value="Genomic_DNA"/>
</dbReference>
<keyword evidence="4" id="KW-1185">Reference proteome</keyword>
<sequence length="137" mass="15989">MLPVDGRQLENVKGELLKLKKKEAADCPTMAQRGQDRRAEETEEQRNSRLSDMAQRKDASVNEKLLIQSNEELQKKMTELIQKHMTDKIQAVKMCQEQLLELYESSLQKEKEKIQSKADAELKDVCFKYENKISEME</sequence>
<feature type="coiled-coil region" evidence="1">
    <location>
        <begin position="63"/>
        <end position="120"/>
    </location>
</feature>
<organism evidence="3 4">
    <name type="scientific">Araneus ventricosus</name>
    <name type="common">Orbweaver spider</name>
    <name type="synonym">Epeira ventricosa</name>
    <dbReference type="NCBI Taxonomy" id="182803"/>
    <lineage>
        <taxon>Eukaryota</taxon>
        <taxon>Metazoa</taxon>
        <taxon>Ecdysozoa</taxon>
        <taxon>Arthropoda</taxon>
        <taxon>Chelicerata</taxon>
        <taxon>Arachnida</taxon>
        <taxon>Araneae</taxon>
        <taxon>Araneomorphae</taxon>
        <taxon>Entelegynae</taxon>
        <taxon>Araneoidea</taxon>
        <taxon>Araneidae</taxon>
        <taxon>Araneus</taxon>
    </lineage>
</organism>
<dbReference type="AlphaFoldDB" id="A0A4Y2V3J7"/>
<comment type="caution">
    <text evidence="3">The sequence shown here is derived from an EMBL/GenBank/DDBJ whole genome shotgun (WGS) entry which is preliminary data.</text>
</comment>
<protein>
    <submittedName>
        <fullName evidence="3">Uncharacterized protein</fullName>
    </submittedName>
</protein>
<evidence type="ECO:0000313" key="3">
    <source>
        <dbReference type="EMBL" id="GBO19111.1"/>
    </source>
</evidence>
<gene>
    <name evidence="3" type="ORF">AVEN_52141_1</name>
</gene>
<feature type="region of interest" description="Disordered" evidence="2">
    <location>
        <begin position="26"/>
        <end position="60"/>
    </location>
</feature>
<feature type="compositionally biased region" description="Basic and acidic residues" evidence="2">
    <location>
        <begin position="34"/>
        <end position="60"/>
    </location>
</feature>
<evidence type="ECO:0000313" key="4">
    <source>
        <dbReference type="Proteomes" id="UP000499080"/>
    </source>
</evidence>
<keyword evidence="1" id="KW-0175">Coiled coil</keyword>